<evidence type="ECO:0008006" key="4">
    <source>
        <dbReference type="Google" id="ProtNLM"/>
    </source>
</evidence>
<dbReference type="KEGG" id="vg:60335862"/>
<evidence type="ECO:0000313" key="3">
    <source>
        <dbReference type="Proteomes" id="UP000241021"/>
    </source>
</evidence>
<accession>A0A2P1CGD3</accession>
<dbReference type="EMBL" id="MG925349">
    <property type="protein sequence ID" value="AVJ50259.1"/>
    <property type="molecule type" value="Genomic_DNA"/>
</dbReference>
<feature type="compositionally biased region" description="Basic residues" evidence="1">
    <location>
        <begin position="285"/>
        <end position="295"/>
    </location>
</feature>
<dbReference type="RefSeq" id="YP_009964153.1">
    <property type="nucleotide sequence ID" value="NC_051726.1"/>
</dbReference>
<evidence type="ECO:0000313" key="2">
    <source>
        <dbReference type="EMBL" id="AVJ50259.1"/>
    </source>
</evidence>
<feature type="region of interest" description="Disordered" evidence="1">
    <location>
        <begin position="258"/>
        <end position="308"/>
    </location>
</feature>
<reference evidence="3" key="1">
    <citation type="submission" date="2018-02" db="EMBL/GenBank/DDBJ databases">
        <authorList>
            <person name="Yee B."/>
            <person name="Bell B."/>
            <person name="Donohue J.-P."/>
            <person name="Ares M.Jr."/>
            <person name="Hartzog G.A."/>
            <person name="Dargyte M."/>
            <person name="DeMattos M."/>
            <person name="Divekar N."/>
            <person name="Farooq S."/>
            <person name="Hardison E."/>
            <person name="Peracchi L."/>
            <person name="Phillips A."/>
            <person name="Sennef S."/>
            <person name="Fridland S."/>
            <person name="Valenzuela-Sanchez M."/>
            <person name="Stoner T.H."/>
            <person name="Russell D.A."/>
            <person name="Pope W.H."/>
            <person name="Jacobs-Sera D."/>
            <person name="Hatfull G.F."/>
        </authorList>
    </citation>
    <scope>NUCLEOTIDE SEQUENCE [LARGE SCALE GENOMIC DNA]</scope>
</reference>
<proteinExistence type="predicted"/>
<keyword evidence="3" id="KW-1185">Reference proteome</keyword>
<gene>
    <name evidence="2" type="primary">43</name>
    <name evidence="2" type="ORF">SEA_MENDOKYSEI_43</name>
</gene>
<dbReference type="GeneID" id="60335862"/>
<dbReference type="Proteomes" id="UP000241021">
    <property type="component" value="Segment"/>
</dbReference>
<organism evidence="2 3">
    <name type="scientific">Mycobacterium phage Mendokysei</name>
    <dbReference type="NCBI Taxonomy" id="2099637"/>
    <lineage>
        <taxon>Viruses</taxon>
        <taxon>Duplodnaviria</taxon>
        <taxon>Heunggongvirae</taxon>
        <taxon>Uroviricota</taxon>
        <taxon>Caudoviricetes</taxon>
        <taxon>Bernalvirus</taxon>
        <taxon>Bernalvirus mendokysei</taxon>
    </lineage>
</organism>
<name>A0A2P1CGD3_9CAUD</name>
<protein>
    <recommendedName>
        <fullName evidence="4">SsDNA binding protein</fullName>
    </recommendedName>
</protein>
<evidence type="ECO:0000256" key="1">
    <source>
        <dbReference type="SAM" id="MobiDB-lite"/>
    </source>
</evidence>
<sequence length="430" mass="46713">MTATANEIQRYNPAGQLARATSAASSQATTIEQSRAIAEVQAAVVVAQNCPRDMDRAEHEMRDSCGRLAMASRAFYQVTNRGTGPTVHLMRELARIWGNVQYGVTELARDDDKGQSEVQAWAWDVQTNTRSTRTFIVPHARMAAGTRRQLTDLQDVYLNNQNIGARAVRECISTVLPTWFTETAQDICRATLENGEGVPLGQRIENMVNAFAALDVTTAQLEAKVGKKVGQFTAADVAQLGIAYTSITREGFDKAELFPPLPSSTADEISAPAPAPAPAAEHPKATRTRRPKPKQSKAEQVPNEHAADLRADIDQATTPAGETMVDFPEQPGIDPVPAGSDQRTFTPPEDVMVDLPDGFEDQPITGVQTGRLFSLRAKFPELTSRSVEGQRKWAELLSEAAGRDITDMPQLKAHEAAAVLDVLEAKASEL</sequence>